<dbReference type="SUPFAM" id="SSF141259">
    <property type="entry name" value="CarD-like"/>
    <property type="match status" value="1"/>
</dbReference>
<evidence type="ECO:0000313" key="3">
    <source>
        <dbReference type="EMBL" id="SEE08742.1"/>
    </source>
</evidence>
<dbReference type="InterPro" id="IPR048792">
    <property type="entry name" value="CarD_C"/>
</dbReference>
<dbReference type="EMBL" id="FNTH01000001">
    <property type="protein sequence ID" value="SEE08742.1"/>
    <property type="molecule type" value="Genomic_DNA"/>
</dbReference>
<feature type="compositionally biased region" description="Polar residues" evidence="1">
    <location>
        <begin position="1"/>
        <end position="13"/>
    </location>
</feature>
<evidence type="ECO:0000256" key="1">
    <source>
        <dbReference type="SAM" id="MobiDB-lite"/>
    </source>
</evidence>
<dbReference type="OrthoDB" id="9786074at2"/>
<dbReference type="PANTHER" id="PTHR38447">
    <property type="entry name" value="TRANSCRIPTION FACTOR YDEB-RELATED"/>
    <property type="match status" value="1"/>
</dbReference>
<dbReference type="Proteomes" id="UP000198992">
    <property type="component" value="Unassembled WGS sequence"/>
</dbReference>
<dbReference type="InterPro" id="IPR052531">
    <property type="entry name" value="CarD-like_regulator"/>
</dbReference>
<organism evidence="3 4">
    <name type="scientific">Bradyrhizobium erythrophlei</name>
    <dbReference type="NCBI Taxonomy" id="1437360"/>
    <lineage>
        <taxon>Bacteria</taxon>
        <taxon>Pseudomonadati</taxon>
        <taxon>Pseudomonadota</taxon>
        <taxon>Alphaproteobacteria</taxon>
        <taxon>Hyphomicrobiales</taxon>
        <taxon>Nitrobacteraceae</taxon>
        <taxon>Bradyrhizobium</taxon>
    </lineage>
</organism>
<evidence type="ECO:0000259" key="2">
    <source>
        <dbReference type="SMART" id="SM01058"/>
    </source>
</evidence>
<dbReference type="Pfam" id="PF21095">
    <property type="entry name" value="CarD_C"/>
    <property type="match status" value="1"/>
</dbReference>
<dbReference type="InterPro" id="IPR003711">
    <property type="entry name" value="CarD-like/TRCF_RID"/>
</dbReference>
<dbReference type="AlphaFoldDB" id="A0A1H5FZ44"/>
<dbReference type="GO" id="GO:0009303">
    <property type="term" value="P:rRNA transcription"/>
    <property type="evidence" value="ECO:0007669"/>
    <property type="project" value="TreeGrafter"/>
</dbReference>
<reference evidence="3 4" key="1">
    <citation type="submission" date="2016-10" db="EMBL/GenBank/DDBJ databases">
        <authorList>
            <person name="de Groot N.N."/>
        </authorList>
    </citation>
    <scope>NUCLEOTIDE SEQUENCE [LARGE SCALE GENOMIC DNA]</scope>
    <source>
        <strain evidence="3 4">MT12</strain>
    </source>
</reference>
<dbReference type="Pfam" id="PF02559">
    <property type="entry name" value="CarD_TRCF_RID"/>
    <property type="match status" value="1"/>
</dbReference>
<dbReference type="Gene3D" id="1.20.58.1290">
    <property type="entry name" value="CarD-like, C-terminal domain"/>
    <property type="match status" value="1"/>
</dbReference>
<protein>
    <submittedName>
        <fullName evidence="3">Transcriptional regulator, CarD family</fullName>
    </submittedName>
</protein>
<evidence type="ECO:0000313" key="4">
    <source>
        <dbReference type="Proteomes" id="UP000198992"/>
    </source>
</evidence>
<dbReference type="SMART" id="SM01058">
    <property type="entry name" value="CarD_TRCF"/>
    <property type="match status" value="1"/>
</dbReference>
<name>A0A1H5FZ44_9BRAD</name>
<dbReference type="InterPro" id="IPR036101">
    <property type="entry name" value="CarD-like/TRCF_RID_sf"/>
</dbReference>
<dbReference type="InterPro" id="IPR042215">
    <property type="entry name" value="CarD-like_C"/>
</dbReference>
<accession>A0A1H5FZ44</accession>
<proteinExistence type="predicted"/>
<dbReference type="PANTHER" id="PTHR38447:SF1">
    <property type="entry name" value="RNA POLYMERASE-BINDING TRANSCRIPTION FACTOR CARD"/>
    <property type="match status" value="1"/>
</dbReference>
<feature type="region of interest" description="Disordered" evidence="1">
    <location>
        <begin position="1"/>
        <end position="27"/>
    </location>
</feature>
<feature type="domain" description="CarD-like/TRCF RNAP-interacting" evidence="2">
    <location>
        <begin position="37"/>
        <end position="147"/>
    </location>
</feature>
<sequence length="201" mass="22150">MNFSGQSQSNRSNPARPIPLPSVDQTSGSRCIETRFGFKATDLIVYPAHGVGQIVAIEEQAVAGAQLEFFVVYFAKIKMTLRVPTRKAASVGMRELSDPAAIQQARSILRQAPRRARGNWSRLAQEYESKIKSGDILAIAEAMRDLYRPELNSSQSYSERQLYAAALERLSGEVAVVDGVTEEAAVRELESLMMTEARRGA</sequence>
<gene>
    <name evidence="3" type="ORF">SAMN05444164_6852</name>
</gene>
<dbReference type="Gene3D" id="2.40.10.170">
    <property type="match status" value="1"/>
</dbReference>